<dbReference type="InterPro" id="IPR026968">
    <property type="entry name" value="PcaD/CatD"/>
</dbReference>
<organism evidence="2 3">
    <name type="scientific">Massilia horti</name>
    <dbReference type="NCBI Taxonomy" id="2562153"/>
    <lineage>
        <taxon>Bacteria</taxon>
        <taxon>Pseudomonadati</taxon>
        <taxon>Pseudomonadota</taxon>
        <taxon>Betaproteobacteria</taxon>
        <taxon>Burkholderiales</taxon>
        <taxon>Oxalobacteraceae</taxon>
        <taxon>Telluria group</taxon>
        <taxon>Massilia</taxon>
    </lineage>
</organism>
<evidence type="ECO:0000313" key="2">
    <source>
        <dbReference type="EMBL" id="TFW32892.1"/>
    </source>
</evidence>
<dbReference type="AlphaFoldDB" id="A0A4Y9T0U2"/>
<accession>A0A4Y9T0U2</accession>
<dbReference type="SUPFAM" id="SSF53474">
    <property type="entry name" value="alpha/beta-Hydrolases"/>
    <property type="match status" value="1"/>
</dbReference>
<dbReference type="PRINTS" id="PR00111">
    <property type="entry name" value="ABHYDROLASE"/>
</dbReference>
<gene>
    <name evidence="2" type="primary">pcaD</name>
    <name evidence="2" type="ORF">E4O92_08175</name>
</gene>
<dbReference type="InterPro" id="IPR000073">
    <property type="entry name" value="AB_hydrolase_1"/>
</dbReference>
<proteinExistence type="predicted"/>
<keyword evidence="3" id="KW-1185">Reference proteome</keyword>
<sequence>MPFAQINGIRLHYVTEGDSSKPCIVFSNSLGTDLRMWDSQAAALAEDFFVVRYDTRGHGQSLPASGLITIADLGRDVVALLDHLGIEGAHFCGISMGGITGQWLGVSAPHRVKQLVLANTAACIGTPEGWSSRATMVRAEGMNPVAEGSAGRWFTPAFIERQPEIVDTMIARLRDQNGIGYAACCDALGACDLRDAVASIPNRTLVIAGQYDPVTTVADAQWLAGAIPNAQVAVLPASHLSNIEAAPEFTALLRNFLAD</sequence>
<keyword evidence="2" id="KW-0378">Hydrolase</keyword>
<dbReference type="PANTHER" id="PTHR43433:SF5">
    <property type="entry name" value="AB HYDROLASE-1 DOMAIN-CONTAINING PROTEIN"/>
    <property type="match status" value="1"/>
</dbReference>
<name>A0A4Y9T0U2_9BURK</name>
<dbReference type="NCBIfam" id="TIGR02427">
    <property type="entry name" value="protocat_pcaD"/>
    <property type="match status" value="1"/>
</dbReference>
<dbReference type="InterPro" id="IPR050471">
    <property type="entry name" value="AB_hydrolase"/>
</dbReference>
<dbReference type="InterPro" id="IPR029058">
    <property type="entry name" value="AB_hydrolase_fold"/>
</dbReference>
<dbReference type="Proteomes" id="UP000297258">
    <property type="component" value="Unassembled WGS sequence"/>
</dbReference>
<dbReference type="OrthoDB" id="9793083at2"/>
<dbReference type="Gene3D" id="3.40.50.1820">
    <property type="entry name" value="alpha/beta hydrolase"/>
    <property type="match status" value="1"/>
</dbReference>
<feature type="domain" description="AB hydrolase-1" evidence="1">
    <location>
        <begin position="24"/>
        <end position="130"/>
    </location>
</feature>
<dbReference type="EC" id="3.1.1.24" evidence="2"/>
<protein>
    <submittedName>
        <fullName evidence="2">3-oxoadipate enol-lactonase</fullName>
        <ecNumber evidence="2">3.1.1.24</ecNumber>
    </submittedName>
</protein>
<reference evidence="2 3" key="1">
    <citation type="submission" date="2019-03" db="EMBL/GenBank/DDBJ databases">
        <title>Draft genome of Massilia hortus sp. nov., a novel bacterial species of the Oxalobacteraceae family.</title>
        <authorList>
            <person name="Peta V."/>
            <person name="Raths R."/>
            <person name="Bucking H."/>
        </authorList>
    </citation>
    <scope>NUCLEOTIDE SEQUENCE [LARGE SCALE GENOMIC DNA]</scope>
    <source>
        <strain evidence="2 3">ONC3</strain>
    </source>
</reference>
<comment type="caution">
    <text evidence="2">The sequence shown here is derived from an EMBL/GenBank/DDBJ whole genome shotgun (WGS) entry which is preliminary data.</text>
</comment>
<dbReference type="GO" id="GO:0047570">
    <property type="term" value="F:3-oxoadipate enol-lactonase activity"/>
    <property type="evidence" value="ECO:0007669"/>
    <property type="project" value="UniProtKB-EC"/>
</dbReference>
<evidence type="ECO:0000259" key="1">
    <source>
        <dbReference type="Pfam" id="PF00561"/>
    </source>
</evidence>
<dbReference type="GO" id="GO:0042952">
    <property type="term" value="P:beta-ketoadipate pathway"/>
    <property type="evidence" value="ECO:0007669"/>
    <property type="project" value="InterPro"/>
</dbReference>
<dbReference type="PANTHER" id="PTHR43433">
    <property type="entry name" value="HYDROLASE, ALPHA/BETA FOLD FAMILY PROTEIN"/>
    <property type="match status" value="1"/>
</dbReference>
<dbReference type="Pfam" id="PF00561">
    <property type="entry name" value="Abhydrolase_1"/>
    <property type="match status" value="1"/>
</dbReference>
<dbReference type="RefSeq" id="WP_135189273.1">
    <property type="nucleotide sequence ID" value="NZ_SPUM01000047.1"/>
</dbReference>
<evidence type="ECO:0000313" key="3">
    <source>
        <dbReference type="Proteomes" id="UP000297258"/>
    </source>
</evidence>
<dbReference type="EMBL" id="SPUM01000047">
    <property type="protein sequence ID" value="TFW32892.1"/>
    <property type="molecule type" value="Genomic_DNA"/>
</dbReference>